<dbReference type="GO" id="GO:0003677">
    <property type="term" value="F:DNA binding"/>
    <property type="evidence" value="ECO:0007669"/>
    <property type="project" value="UniProtKB-KW"/>
</dbReference>
<evidence type="ECO:0000256" key="6">
    <source>
        <dbReference type="ARBA" id="ARBA00023125"/>
    </source>
</evidence>
<feature type="compositionally biased region" description="Gly residues" evidence="10">
    <location>
        <begin position="18"/>
        <end position="31"/>
    </location>
</feature>
<dbReference type="EnsemblPlants" id="ONIVA01G48230.1">
    <property type="protein sequence ID" value="ONIVA01G48230.1"/>
    <property type="gene ID" value="ONIVA01G48230"/>
</dbReference>
<reference evidence="12" key="2">
    <citation type="submission" date="2018-04" db="EMBL/GenBank/DDBJ databases">
        <title>OnivRS2 (Oryza nivara Reference Sequence Version 2).</title>
        <authorList>
            <person name="Zhang J."/>
            <person name="Kudrna D."/>
            <person name="Lee S."/>
            <person name="Talag J."/>
            <person name="Rajasekar S."/>
            <person name="Welchert J."/>
            <person name="Hsing Y.-I."/>
            <person name="Wing R.A."/>
        </authorList>
    </citation>
    <scope>NUCLEOTIDE SEQUENCE [LARGE SCALE GENOMIC DNA]</scope>
</reference>
<dbReference type="InterPro" id="IPR004333">
    <property type="entry name" value="SBP_dom"/>
</dbReference>
<evidence type="ECO:0000256" key="9">
    <source>
        <dbReference type="PROSITE-ProRule" id="PRU00470"/>
    </source>
</evidence>
<dbReference type="InterPro" id="IPR044817">
    <property type="entry name" value="SBP-like"/>
</dbReference>
<reference evidence="12" key="1">
    <citation type="submission" date="2015-04" db="UniProtKB">
        <authorList>
            <consortium name="EnsemblPlants"/>
        </authorList>
    </citation>
    <scope>IDENTIFICATION</scope>
    <source>
        <strain evidence="12">SL10</strain>
    </source>
</reference>
<name>A0A0E0FY44_ORYNI</name>
<accession>A0A0E0FY44</accession>
<dbReference type="Gene3D" id="4.10.1100.10">
    <property type="entry name" value="Transcription factor, SBP-box domain"/>
    <property type="match status" value="1"/>
</dbReference>
<evidence type="ECO:0000256" key="5">
    <source>
        <dbReference type="ARBA" id="ARBA00023015"/>
    </source>
</evidence>
<evidence type="ECO:0000313" key="12">
    <source>
        <dbReference type="EnsemblPlants" id="ONIVA01G48230.1"/>
    </source>
</evidence>
<dbReference type="Pfam" id="PF03110">
    <property type="entry name" value="SBP"/>
    <property type="match status" value="1"/>
</dbReference>
<dbReference type="GO" id="GO:0008270">
    <property type="term" value="F:zinc ion binding"/>
    <property type="evidence" value="ECO:0007669"/>
    <property type="project" value="UniProtKB-KW"/>
</dbReference>
<feature type="region of interest" description="Disordered" evidence="10">
    <location>
        <begin position="1"/>
        <end position="81"/>
    </location>
</feature>
<dbReference type="GO" id="GO:0005634">
    <property type="term" value="C:nucleus"/>
    <property type="evidence" value="ECO:0007669"/>
    <property type="project" value="UniProtKB-SubCell"/>
</dbReference>
<dbReference type="PANTHER" id="PTHR31251:SF106">
    <property type="entry name" value="SQUAMOSA PROMOTER-BINDING-LIKE PROTEIN 4"/>
    <property type="match status" value="1"/>
</dbReference>
<evidence type="ECO:0000256" key="10">
    <source>
        <dbReference type="SAM" id="MobiDB-lite"/>
    </source>
</evidence>
<evidence type="ECO:0000256" key="8">
    <source>
        <dbReference type="ARBA" id="ARBA00023242"/>
    </source>
</evidence>
<feature type="compositionally biased region" description="Low complexity" evidence="10">
    <location>
        <begin position="282"/>
        <end position="293"/>
    </location>
</feature>
<evidence type="ECO:0000313" key="13">
    <source>
        <dbReference type="Proteomes" id="UP000006591"/>
    </source>
</evidence>
<feature type="domain" description="SBP-type" evidence="11">
    <location>
        <begin position="89"/>
        <end position="167"/>
    </location>
</feature>
<keyword evidence="3 9" id="KW-0863">Zinc-finger</keyword>
<dbReference type="InterPro" id="IPR036893">
    <property type="entry name" value="SBP_sf"/>
</dbReference>
<feature type="compositionally biased region" description="Low complexity" evidence="10">
    <location>
        <begin position="48"/>
        <end position="57"/>
    </location>
</feature>
<dbReference type="STRING" id="4536.A0A0E0FY44"/>
<dbReference type="AlphaFoldDB" id="A0A0E0FY44"/>
<keyword evidence="7" id="KW-0804">Transcription</keyword>
<dbReference type="FunFam" id="4.10.1100.10:FF:000001">
    <property type="entry name" value="Squamosa promoter-binding-like protein 14"/>
    <property type="match status" value="1"/>
</dbReference>
<dbReference type="PROSITE" id="PS51141">
    <property type="entry name" value="ZF_SBP"/>
    <property type="match status" value="1"/>
</dbReference>
<evidence type="ECO:0000256" key="3">
    <source>
        <dbReference type="ARBA" id="ARBA00022771"/>
    </source>
</evidence>
<keyword evidence="8" id="KW-0539">Nucleus</keyword>
<dbReference type="PANTHER" id="PTHR31251">
    <property type="entry name" value="SQUAMOSA PROMOTER-BINDING-LIKE PROTEIN 4"/>
    <property type="match status" value="1"/>
</dbReference>
<evidence type="ECO:0000259" key="11">
    <source>
        <dbReference type="PROSITE" id="PS51141"/>
    </source>
</evidence>
<sequence>MDWDAKMPSWDLGTVVGPSGGGGGGGGGGGALDLKLGAPTSWKTTTTVSAASAAPAAVAPPPPPPASSSSSAAAAGKRARAGQGQQAAVPACSVEGCAADLSKCVRDYHRRHKVCEAHSKTAVVTVAGQQQRFCQQCSRFHLLGEFDEEKRSCRKRLDGHNKRRRKPQPDPLNPGNLFANHHGAARFTSYPQIFSTAASMSPQETKWPANVVKTEAADVFQESYYHALHLNGAGAAAAASIFHHGGNKARKHHFPFLTADHGGGAAAASPMFGCQPFTITPSSESRSSSSSRHSNGKMFAHDGGLDNCALSLLSDNPTPTAQITIPQPLVAGGGQYGGGGGGDVSLTGLSYVRMAGKDTSILAKSATTTATTATTPTTTSAQLQYHGYYHHHVSADQGSSDAAIQALPFSSW</sequence>
<evidence type="ECO:0000256" key="4">
    <source>
        <dbReference type="ARBA" id="ARBA00022833"/>
    </source>
</evidence>
<evidence type="ECO:0000256" key="2">
    <source>
        <dbReference type="ARBA" id="ARBA00022723"/>
    </source>
</evidence>
<feature type="region of interest" description="Disordered" evidence="10">
    <location>
        <begin position="279"/>
        <end position="298"/>
    </location>
</feature>
<dbReference type="Gramene" id="ONIVA01G48230.1">
    <property type="protein sequence ID" value="ONIVA01G48230.1"/>
    <property type="gene ID" value="ONIVA01G48230"/>
</dbReference>
<keyword evidence="6" id="KW-0238">DNA-binding</keyword>
<evidence type="ECO:0000256" key="1">
    <source>
        <dbReference type="ARBA" id="ARBA00004123"/>
    </source>
</evidence>
<organism evidence="12">
    <name type="scientific">Oryza nivara</name>
    <name type="common">Indian wild rice</name>
    <name type="synonym">Oryza sativa f. spontanea</name>
    <dbReference type="NCBI Taxonomy" id="4536"/>
    <lineage>
        <taxon>Eukaryota</taxon>
        <taxon>Viridiplantae</taxon>
        <taxon>Streptophyta</taxon>
        <taxon>Embryophyta</taxon>
        <taxon>Tracheophyta</taxon>
        <taxon>Spermatophyta</taxon>
        <taxon>Magnoliopsida</taxon>
        <taxon>Liliopsida</taxon>
        <taxon>Poales</taxon>
        <taxon>Poaceae</taxon>
        <taxon>BOP clade</taxon>
        <taxon>Oryzoideae</taxon>
        <taxon>Oryzeae</taxon>
        <taxon>Oryzinae</taxon>
        <taxon>Oryza</taxon>
    </lineage>
</organism>
<dbReference type="HOGENOM" id="CLU_042475_1_0_1"/>
<comment type="subcellular location">
    <subcellularLocation>
        <location evidence="1">Nucleus</location>
    </subcellularLocation>
</comment>
<keyword evidence="2" id="KW-0479">Metal-binding</keyword>
<keyword evidence="13" id="KW-1185">Reference proteome</keyword>
<dbReference type="eggNOG" id="ENOG502QRGA">
    <property type="taxonomic scope" value="Eukaryota"/>
</dbReference>
<evidence type="ECO:0000256" key="7">
    <source>
        <dbReference type="ARBA" id="ARBA00023163"/>
    </source>
</evidence>
<dbReference type="OMA" id="AKMPSWD"/>
<proteinExistence type="predicted"/>
<dbReference type="SUPFAM" id="SSF103612">
    <property type="entry name" value="SBT domain"/>
    <property type="match status" value="1"/>
</dbReference>
<keyword evidence="5" id="KW-0805">Transcription regulation</keyword>
<feature type="compositionally biased region" description="Low complexity" evidence="10">
    <location>
        <begin position="67"/>
        <end position="81"/>
    </location>
</feature>
<dbReference type="Proteomes" id="UP000006591">
    <property type="component" value="Chromosome 1"/>
</dbReference>
<protein>
    <recommendedName>
        <fullName evidence="11">SBP-type domain-containing protein</fullName>
    </recommendedName>
</protein>
<keyword evidence="4" id="KW-0862">Zinc</keyword>